<dbReference type="GO" id="GO:0005886">
    <property type="term" value="C:plasma membrane"/>
    <property type="evidence" value="ECO:0007669"/>
    <property type="project" value="UniProtKB-SubCell"/>
</dbReference>
<dbReference type="Proteomes" id="UP000287533">
    <property type="component" value="Unassembled WGS sequence"/>
</dbReference>
<evidence type="ECO:0000256" key="4">
    <source>
        <dbReference type="ARBA" id="ARBA00022692"/>
    </source>
</evidence>
<evidence type="ECO:0000313" key="10">
    <source>
        <dbReference type="Proteomes" id="UP000287533"/>
    </source>
</evidence>
<comment type="subcellular location">
    <subcellularLocation>
        <location evidence="1 7">Cell membrane</location>
        <topology evidence="1 7">Multi-pass membrane protein</topology>
    </subcellularLocation>
</comment>
<dbReference type="Gene3D" id="1.10.3720.10">
    <property type="entry name" value="MetI-like"/>
    <property type="match status" value="1"/>
</dbReference>
<comment type="similarity">
    <text evidence="7">Belongs to the binding-protein-dependent transport system permease family.</text>
</comment>
<dbReference type="PROSITE" id="PS50928">
    <property type="entry name" value="ABC_TM1"/>
    <property type="match status" value="1"/>
</dbReference>
<feature type="transmembrane region" description="Helical" evidence="7">
    <location>
        <begin position="222"/>
        <end position="244"/>
    </location>
</feature>
<keyword evidence="3" id="KW-1003">Cell membrane</keyword>
<dbReference type="SUPFAM" id="SSF161098">
    <property type="entry name" value="MetI-like"/>
    <property type="match status" value="1"/>
</dbReference>
<evidence type="ECO:0000256" key="2">
    <source>
        <dbReference type="ARBA" id="ARBA00022448"/>
    </source>
</evidence>
<keyword evidence="5 7" id="KW-1133">Transmembrane helix</keyword>
<evidence type="ECO:0000313" key="9">
    <source>
        <dbReference type="EMBL" id="RSX54389.1"/>
    </source>
</evidence>
<keyword evidence="6 7" id="KW-0472">Membrane</keyword>
<keyword evidence="4 7" id="KW-0812">Transmembrane</keyword>
<dbReference type="CDD" id="cd06261">
    <property type="entry name" value="TM_PBP2"/>
    <property type="match status" value="1"/>
</dbReference>
<reference evidence="9 10" key="1">
    <citation type="submission" date="2018-09" db="EMBL/GenBank/DDBJ databases">
        <title>Characterization of the phylogenetic diversity of five novel species belonging to the genus Bifidobacterium.</title>
        <authorList>
            <person name="Lugli G.A."/>
            <person name="Duranti S."/>
            <person name="Milani C."/>
        </authorList>
    </citation>
    <scope>NUCLEOTIDE SEQUENCE [LARGE SCALE GENOMIC DNA]</scope>
    <source>
        <strain evidence="9 10">2034B</strain>
    </source>
</reference>
<dbReference type="InterPro" id="IPR000515">
    <property type="entry name" value="MetI-like"/>
</dbReference>
<evidence type="ECO:0000256" key="5">
    <source>
        <dbReference type="ARBA" id="ARBA00022989"/>
    </source>
</evidence>
<name>A0A430FNJ6_9BIFI</name>
<dbReference type="PANTHER" id="PTHR43744:SF12">
    <property type="entry name" value="ABC TRANSPORTER PERMEASE PROTEIN MG189-RELATED"/>
    <property type="match status" value="1"/>
</dbReference>
<keyword evidence="10" id="KW-1185">Reference proteome</keyword>
<dbReference type="PANTHER" id="PTHR43744">
    <property type="entry name" value="ABC TRANSPORTER PERMEASE PROTEIN MG189-RELATED-RELATED"/>
    <property type="match status" value="1"/>
</dbReference>
<feature type="transmembrane region" description="Helical" evidence="7">
    <location>
        <begin position="173"/>
        <end position="195"/>
    </location>
</feature>
<organism evidence="9 10">
    <name type="scientific">Bifidobacterium goeldii</name>
    <dbReference type="NCBI Taxonomy" id="2306975"/>
    <lineage>
        <taxon>Bacteria</taxon>
        <taxon>Bacillati</taxon>
        <taxon>Actinomycetota</taxon>
        <taxon>Actinomycetes</taxon>
        <taxon>Bifidobacteriales</taxon>
        <taxon>Bifidobacteriaceae</taxon>
        <taxon>Bifidobacterium</taxon>
    </lineage>
</organism>
<feature type="transmembrane region" description="Helical" evidence="7">
    <location>
        <begin position="145"/>
        <end position="167"/>
    </location>
</feature>
<dbReference type="OrthoDB" id="61122at2"/>
<gene>
    <name evidence="9" type="ORF">D2E25_0697</name>
</gene>
<proteinExistence type="inferred from homology"/>
<dbReference type="InterPro" id="IPR035906">
    <property type="entry name" value="MetI-like_sf"/>
</dbReference>
<feature type="domain" description="ABC transmembrane type-1" evidence="8">
    <location>
        <begin position="110"/>
        <end position="300"/>
    </location>
</feature>
<dbReference type="AlphaFoldDB" id="A0A430FNJ6"/>
<evidence type="ECO:0000256" key="7">
    <source>
        <dbReference type="RuleBase" id="RU363032"/>
    </source>
</evidence>
<protein>
    <submittedName>
        <fullName evidence="9">Sugar ABC transporter substrate-binding protein</fullName>
    </submittedName>
</protein>
<feature type="transmembrane region" description="Helical" evidence="7">
    <location>
        <begin position="49"/>
        <end position="70"/>
    </location>
</feature>
<evidence type="ECO:0000256" key="1">
    <source>
        <dbReference type="ARBA" id="ARBA00004651"/>
    </source>
</evidence>
<dbReference type="RefSeq" id="WP_125979664.1">
    <property type="nucleotide sequence ID" value="NZ_QXGL01000001.1"/>
</dbReference>
<accession>A0A430FNJ6</accession>
<dbReference type="Pfam" id="PF00528">
    <property type="entry name" value="BPD_transp_1"/>
    <property type="match status" value="1"/>
</dbReference>
<dbReference type="GO" id="GO:0055085">
    <property type="term" value="P:transmembrane transport"/>
    <property type="evidence" value="ECO:0007669"/>
    <property type="project" value="InterPro"/>
</dbReference>
<evidence type="ECO:0000256" key="6">
    <source>
        <dbReference type="ARBA" id="ARBA00023136"/>
    </source>
</evidence>
<feature type="transmembrane region" description="Helical" evidence="7">
    <location>
        <begin position="107"/>
        <end position="133"/>
    </location>
</feature>
<feature type="transmembrane region" description="Helical" evidence="7">
    <location>
        <begin position="279"/>
        <end position="300"/>
    </location>
</feature>
<keyword evidence="2 7" id="KW-0813">Transport</keyword>
<dbReference type="EMBL" id="QXGL01000001">
    <property type="protein sequence ID" value="RSX54389.1"/>
    <property type="molecule type" value="Genomic_DNA"/>
</dbReference>
<sequence>MVDITNESNKTDLGTPALEQMYGKGVANAAAKQRRKKLGMTSEGRRAGWGTYLILTVTILIFLIPLYVAVSIASQASSSTQYGVQAMILGPGLFKNIARAFNAIKFWQALGGTLFVATIVSVSTVFFSTLAGYSFAKLRFRGRGILFTIVIGTMTIPQQLSVVPLYIMANKAGLFGSLWAVIIPSLVSAFGVFWMTQYLQDALPYELIEAARVDGCSMFRTFLSVAVPAARPAAAMLFLFTFIAQWTNYFWPMLILGPNKNSLLTVAAATLKGAYFTDYTMVMAGVVLTTFPLLLLFFVAGRQLVSGIMAGAVKG</sequence>
<evidence type="ECO:0000259" key="8">
    <source>
        <dbReference type="PROSITE" id="PS50928"/>
    </source>
</evidence>
<comment type="caution">
    <text evidence="9">The sequence shown here is derived from an EMBL/GenBank/DDBJ whole genome shotgun (WGS) entry which is preliminary data.</text>
</comment>
<evidence type="ECO:0000256" key="3">
    <source>
        <dbReference type="ARBA" id="ARBA00022475"/>
    </source>
</evidence>